<dbReference type="CDD" id="cd03714">
    <property type="entry name" value="RT_DIRS1"/>
    <property type="match status" value="1"/>
</dbReference>
<keyword evidence="7" id="KW-1185">Reference proteome</keyword>
<comment type="caution">
    <text evidence="6">The sequence shown here is derived from an EMBL/GenBank/DDBJ whole genome shotgun (WGS) entry which is preliminary data.</text>
</comment>
<organism evidence="6 7">
    <name type="scientific">Cirrhinus mrigala</name>
    <name type="common">Mrigala</name>
    <dbReference type="NCBI Taxonomy" id="683832"/>
    <lineage>
        <taxon>Eukaryota</taxon>
        <taxon>Metazoa</taxon>
        <taxon>Chordata</taxon>
        <taxon>Craniata</taxon>
        <taxon>Vertebrata</taxon>
        <taxon>Euteleostomi</taxon>
        <taxon>Actinopterygii</taxon>
        <taxon>Neopterygii</taxon>
        <taxon>Teleostei</taxon>
        <taxon>Ostariophysi</taxon>
        <taxon>Cypriniformes</taxon>
        <taxon>Cyprinidae</taxon>
        <taxon>Labeoninae</taxon>
        <taxon>Labeonini</taxon>
        <taxon>Cirrhinus</taxon>
    </lineage>
</organism>
<dbReference type="EC" id="3.1.26.4" evidence="2"/>
<dbReference type="InterPro" id="IPR052055">
    <property type="entry name" value="Hepadnavirus_pol/RT"/>
</dbReference>
<dbReference type="InterPro" id="IPR043128">
    <property type="entry name" value="Rev_trsase/Diguanyl_cyclase"/>
</dbReference>
<protein>
    <recommendedName>
        <fullName evidence="2">ribonuclease H</fullName>
        <ecNumber evidence="2">3.1.26.4</ecNumber>
    </recommendedName>
</protein>
<accession>A0ABD0RBR0</accession>
<dbReference type="PROSITE" id="PS50878">
    <property type="entry name" value="RT_POL"/>
    <property type="match status" value="1"/>
</dbReference>
<evidence type="ECO:0000256" key="2">
    <source>
        <dbReference type="ARBA" id="ARBA00012180"/>
    </source>
</evidence>
<dbReference type="CDD" id="cd09275">
    <property type="entry name" value="RNase_HI_RT_DIRS1"/>
    <property type="match status" value="1"/>
</dbReference>
<sequence>QAASALHAMAILQVYQAKALKQLHQGGSDPRLMQELRTATDFALRATKVMSTMVVQERHLWLNLARMSDADKVRFLNAPISQAGLFGDTFSAVQKQTEAIKYILPQRESTKPSGARPPSARRRGRPPAAAKTPALPPATTSSEVSPLPRCRAGRKGAAPTPGSLRSGPDSDDPEMEEIALPGTSTSAPPLPGKGREGVTSLLPPTSGSLGLWPRAVTLSDVLPPQVLSQSLSSREPGVKVGAACRSVTLLQNVSSSGLPHRGYVSDCSLDPTCSESGGVVIAPQPVSLVDPDSPAQLYNPIQTAPAQIQRCLCSATQLSRRGFTALISSYPRSPAGYDLSWIFGMLAAKRIFSCIHQQNWFAAIDLKDAYFHVSILPRHRPFLRFAFEGQAYQYRVLPFGLALSPRVFTKVAEGALSPLWEMGIRILNYLDDWLIIAHSRDLLCKHRDLVLQHLSHLRFQVNQEKSRLSPVQSISFLGMELDSVNMSARLTNERTHLFRHKTARLLGHKAAAAAVTPLGLLHMRPLQHWLHGRIPRWAWHRGTFRVGVTPECRRLFSPWSDPVFLRASAHGCEHRCLQDGLGRRLKRADSFGLLVGTSSAVAHQLPRVAFSASSHVLIRTDNVPTVAYIKRQGGLRSRRMSQLACHLLLSLRAVHIPGELNRAADALSRQLIRPGEWRLHPHVVQLIWSHFGEAQVDLFASPESSHCQLFYALDALAHSWPRGLTKYAFPPVSLLAQTLCKIREDEEQVLLVAPYWPTQTCPSLKDSPEEGPSFSGDGHNLAPASRPLEPPCVASGRDSADLTGLPQAVINTITQARAPSTRQAYALCSVGVVLSFLQDNLERRLSPSTLKVYVAAIAAYHDAKHHLIVRLNPPRSHLIPSWDLSVVLLGLRRAPFEPLASTSLLIALTSIKRLGDLHAFSVSESCLEFGPADSHVTLRPRPGYVPKVPTTPFRDQVVNLQALPPEEADPALTLLCPVRALCTYVDRTRSFRRSEQLFVCFGGQQMGHAVSKQRLAHWVVDAITLAYQCQGEPCPLGVRAHSTRSVASSWALADGTSLADICRAAGWATPNTFARFYNLRVEPVSSRVLGNIR</sequence>
<proteinExistence type="inferred from homology"/>
<dbReference type="AlphaFoldDB" id="A0ABD0RBR0"/>
<evidence type="ECO:0000313" key="7">
    <source>
        <dbReference type="Proteomes" id="UP001529510"/>
    </source>
</evidence>
<dbReference type="PANTHER" id="PTHR33050:SF7">
    <property type="entry name" value="RIBONUCLEASE H"/>
    <property type="match status" value="1"/>
</dbReference>
<comment type="similarity">
    <text evidence="1">Belongs to the beta type-B retroviral polymerase family. HERV class-II K(HML-2) pol subfamily.</text>
</comment>
<dbReference type="SUPFAM" id="SSF56672">
    <property type="entry name" value="DNA/RNA polymerases"/>
    <property type="match status" value="1"/>
</dbReference>
<dbReference type="InterPro" id="IPR013762">
    <property type="entry name" value="Integrase-like_cat_sf"/>
</dbReference>
<dbReference type="Pfam" id="PF00078">
    <property type="entry name" value="RVT_1"/>
    <property type="match status" value="1"/>
</dbReference>
<evidence type="ECO:0000256" key="4">
    <source>
        <dbReference type="SAM" id="MobiDB-lite"/>
    </source>
</evidence>
<dbReference type="PANTHER" id="PTHR33050">
    <property type="entry name" value="REVERSE TRANSCRIPTASE DOMAIN-CONTAINING PROTEIN"/>
    <property type="match status" value="1"/>
</dbReference>
<feature type="domain" description="Reverse transcriptase" evidence="5">
    <location>
        <begin position="263"/>
        <end position="481"/>
    </location>
</feature>
<feature type="region of interest" description="Disordered" evidence="4">
    <location>
        <begin position="762"/>
        <end position="781"/>
    </location>
</feature>
<dbReference type="GO" id="GO:0006310">
    <property type="term" value="P:DNA recombination"/>
    <property type="evidence" value="ECO:0007669"/>
    <property type="project" value="UniProtKB-KW"/>
</dbReference>
<dbReference type="SUPFAM" id="SSF56349">
    <property type="entry name" value="DNA breaking-rejoining enzymes"/>
    <property type="match status" value="1"/>
</dbReference>
<feature type="compositionally biased region" description="Low complexity" evidence="4">
    <location>
        <begin position="126"/>
        <end position="140"/>
    </location>
</feature>
<evidence type="ECO:0000256" key="1">
    <source>
        <dbReference type="ARBA" id="ARBA00010879"/>
    </source>
</evidence>
<feature type="region of interest" description="Disordered" evidence="4">
    <location>
        <begin position="103"/>
        <end position="202"/>
    </location>
</feature>
<dbReference type="InterPro" id="IPR000477">
    <property type="entry name" value="RT_dom"/>
</dbReference>
<dbReference type="SUPFAM" id="SSF47823">
    <property type="entry name" value="lambda integrase-like, N-terminal domain"/>
    <property type="match status" value="1"/>
</dbReference>
<dbReference type="GO" id="GO:0004523">
    <property type="term" value="F:RNA-DNA hybrid ribonuclease activity"/>
    <property type="evidence" value="ECO:0007669"/>
    <property type="project" value="UniProtKB-EC"/>
</dbReference>
<reference evidence="6 7" key="1">
    <citation type="submission" date="2024-05" db="EMBL/GenBank/DDBJ databases">
        <title>Genome sequencing and assembly of Indian major carp, Cirrhinus mrigala (Hamilton, 1822).</title>
        <authorList>
            <person name="Mohindra V."/>
            <person name="Chowdhury L.M."/>
            <person name="Lal K."/>
            <person name="Jena J.K."/>
        </authorList>
    </citation>
    <scope>NUCLEOTIDE SEQUENCE [LARGE SCALE GENOMIC DNA]</scope>
    <source>
        <strain evidence="6">CM1030</strain>
        <tissue evidence="6">Blood</tissue>
    </source>
</reference>
<dbReference type="Proteomes" id="UP001529510">
    <property type="component" value="Unassembled WGS sequence"/>
</dbReference>
<feature type="non-terminal residue" evidence="6">
    <location>
        <position position="1"/>
    </location>
</feature>
<gene>
    <name evidence="6" type="ORF">M9458_008798</name>
</gene>
<dbReference type="InterPro" id="IPR011010">
    <property type="entry name" value="DNA_brk_join_enz"/>
</dbReference>
<name>A0ABD0RBR0_CIRMR</name>
<dbReference type="Gene3D" id="3.30.70.270">
    <property type="match status" value="1"/>
</dbReference>
<dbReference type="Gene3D" id="1.10.443.10">
    <property type="entry name" value="Intergrase catalytic core"/>
    <property type="match status" value="1"/>
</dbReference>
<evidence type="ECO:0000259" key="5">
    <source>
        <dbReference type="PROSITE" id="PS50878"/>
    </source>
</evidence>
<keyword evidence="3" id="KW-0233">DNA recombination</keyword>
<dbReference type="Gene3D" id="3.10.10.10">
    <property type="entry name" value="HIV Type 1 Reverse Transcriptase, subunit A, domain 1"/>
    <property type="match status" value="1"/>
</dbReference>
<dbReference type="InterPro" id="IPR043502">
    <property type="entry name" value="DNA/RNA_pol_sf"/>
</dbReference>
<dbReference type="EMBL" id="JAMKFB020000004">
    <property type="protein sequence ID" value="KAL0195226.1"/>
    <property type="molecule type" value="Genomic_DNA"/>
</dbReference>
<evidence type="ECO:0000256" key="3">
    <source>
        <dbReference type="ARBA" id="ARBA00023172"/>
    </source>
</evidence>
<evidence type="ECO:0000313" key="6">
    <source>
        <dbReference type="EMBL" id="KAL0195226.1"/>
    </source>
</evidence>